<protein>
    <submittedName>
        <fullName evidence="2">Uncharacterized protein</fullName>
    </submittedName>
</protein>
<name>A0A1Y1WP68_9FUNG</name>
<comment type="caution">
    <text evidence="2">The sequence shown here is derived from an EMBL/GenBank/DDBJ whole genome shotgun (WGS) entry which is preliminary data.</text>
</comment>
<feature type="compositionally biased region" description="Low complexity" evidence="1">
    <location>
        <begin position="720"/>
        <end position="762"/>
    </location>
</feature>
<accession>A0A1Y1WP68</accession>
<dbReference type="PANTHER" id="PTHR14596">
    <property type="entry name" value="ZINC FINGER PROTEIN"/>
    <property type="match status" value="1"/>
</dbReference>
<dbReference type="GO" id="GO:0000981">
    <property type="term" value="F:DNA-binding transcription factor activity, RNA polymerase II-specific"/>
    <property type="evidence" value="ECO:0007669"/>
    <property type="project" value="TreeGrafter"/>
</dbReference>
<organism evidence="2 3">
    <name type="scientific">Anaeromyces robustus</name>
    <dbReference type="NCBI Taxonomy" id="1754192"/>
    <lineage>
        <taxon>Eukaryota</taxon>
        <taxon>Fungi</taxon>
        <taxon>Fungi incertae sedis</taxon>
        <taxon>Chytridiomycota</taxon>
        <taxon>Chytridiomycota incertae sedis</taxon>
        <taxon>Neocallimastigomycetes</taxon>
        <taxon>Neocallimastigales</taxon>
        <taxon>Neocallimastigaceae</taxon>
        <taxon>Anaeromyces</taxon>
    </lineage>
</organism>
<proteinExistence type="predicted"/>
<feature type="compositionally biased region" description="Basic and acidic residues" evidence="1">
    <location>
        <begin position="392"/>
        <end position="419"/>
    </location>
</feature>
<dbReference type="AlphaFoldDB" id="A0A1Y1WP68"/>
<dbReference type="GO" id="GO:0042594">
    <property type="term" value="P:response to starvation"/>
    <property type="evidence" value="ECO:0007669"/>
    <property type="project" value="TreeGrafter"/>
</dbReference>
<dbReference type="SUPFAM" id="SSF48371">
    <property type="entry name" value="ARM repeat"/>
    <property type="match status" value="1"/>
</dbReference>
<evidence type="ECO:0000256" key="1">
    <source>
        <dbReference type="SAM" id="MobiDB-lite"/>
    </source>
</evidence>
<keyword evidence="3" id="KW-1185">Reference proteome</keyword>
<gene>
    <name evidence="2" type="ORF">BCR32DRAFT_285425</name>
</gene>
<dbReference type="Proteomes" id="UP000193944">
    <property type="component" value="Unassembled WGS sequence"/>
</dbReference>
<dbReference type="PANTHER" id="PTHR14596:SF72">
    <property type="entry name" value="ZINC FINGER PROTEIN MSN2-RELATED"/>
    <property type="match status" value="1"/>
</dbReference>
<feature type="region of interest" description="Disordered" evidence="1">
    <location>
        <begin position="710"/>
        <end position="763"/>
    </location>
</feature>
<evidence type="ECO:0000313" key="3">
    <source>
        <dbReference type="Proteomes" id="UP000193944"/>
    </source>
</evidence>
<dbReference type="OrthoDB" id="407325at2759"/>
<feature type="region of interest" description="Disordered" evidence="1">
    <location>
        <begin position="385"/>
        <end position="419"/>
    </location>
</feature>
<reference evidence="2 3" key="1">
    <citation type="submission" date="2016-08" db="EMBL/GenBank/DDBJ databases">
        <title>A Parts List for Fungal Cellulosomes Revealed by Comparative Genomics.</title>
        <authorList>
            <consortium name="DOE Joint Genome Institute"/>
            <person name="Haitjema C.H."/>
            <person name="Gilmore S.P."/>
            <person name="Henske J.K."/>
            <person name="Solomon K.V."/>
            <person name="De Groot R."/>
            <person name="Kuo A."/>
            <person name="Mondo S.J."/>
            <person name="Salamov A.A."/>
            <person name="Labutti K."/>
            <person name="Zhao Z."/>
            <person name="Chiniquy J."/>
            <person name="Barry K."/>
            <person name="Brewer H.M."/>
            <person name="Purvine S.O."/>
            <person name="Wright A.T."/>
            <person name="Boxma B."/>
            <person name="Van Alen T."/>
            <person name="Hackstein J.H."/>
            <person name="Baker S.E."/>
            <person name="Grigoriev I.V."/>
            <person name="O'Malley M.A."/>
        </authorList>
    </citation>
    <scope>NUCLEOTIDE SEQUENCE [LARGE SCALE GENOMIC DNA]</scope>
    <source>
        <strain evidence="2 3">S4</strain>
    </source>
</reference>
<dbReference type="EMBL" id="MCFG01000373">
    <property type="protein sequence ID" value="ORX75175.1"/>
    <property type="molecule type" value="Genomic_DNA"/>
</dbReference>
<dbReference type="GO" id="GO:0005634">
    <property type="term" value="C:nucleus"/>
    <property type="evidence" value="ECO:0007669"/>
    <property type="project" value="TreeGrafter"/>
</dbReference>
<dbReference type="GO" id="GO:0000987">
    <property type="term" value="F:cis-regulatory region sequence-specific DNA binding"/>
    <property type="evidence" value="ECO:0007669"/>
    <property type="project" value="TreeGrafter"/>
</dbReference>
<reference evidence="2 3" key="2">
    <citation type="submission" date="2016-08" db="EMBL/GenBank/DDBJ databases">
        <title>Pervasive Adenine N6-methylation of Active Genes in Fungi.</title>
        <authorList>
            <consortium name="DOE Joint Genome Institute"/>
            <person name="Mondo S.J."/>
            <person name="Dannebaum R.O."/>
            <person name="Kuo R.C."/>
            <person name="Labutti K."/>
            <person name="Haridas S."/>
            <person name="Kuo A."/>
            <person name="Salamov A."/>
            <person name="Ahrendt S.R."/>
            <person name="Lipzen A."/>
            <person name="Sullivan W."/>
            <person name="Andreopoulos W.B."/>
            <person name="Clum A."/>
            <person name="Lindquist E."/>
            <person name="Daum C."/>
            <person name="Ramamoorthy G.K."/>
            <person name="Gryganskyi A."/>
            <person name="Culley D."/>
            <person name="Magnuson J.K."/>
            <person name="James T.Y."/>
            <person name="O'Malley M.A."/>
            <person name="Stajich J.E."/>
            <person name="Spatafora J.W."/>
            <person name="Visel A."/>
            <person name="Grigoriev I.V."/>
        </authorList>
    </citation>
    <scope>NUCLEOTIDE SEQUENCE [LARGE SCALE GENOMIC DNA]</scope>
    <source>
        <strain evidence="2 3">S4</strain>
    </source>
</reference>
<sequence>MSTEYEKFINEYHECLNKLSDSNQLYNQLHIIFDLIFSKNVLIEERKIENEHGHGHENENENDEELSKYKFEDYLKEVFDQLEKSSPLDFEFCCKCLLGILLNQEITPELKQRFYQHIISWFSFMQKKVIEETKKDNNSINQIEILSAMMDIYESGIIDLWAPTRLACGKFLTLIIYKYINLMNNHDFNPSSIMDKLLRILNNHTLQWQKYEGAVIGIYNLLLIQEFTDTLMNNDIHLLIGILFTRIISSQQSIRDWCVRVISIIFSKKGNSDELKNLLMETLKHLQPVNWTNISNDAELYSPCTPKTPVDNYYQYNEFIKLPLLLNGSIDFTNYPCTLNCIPSHFDENVNLNQYFGLGGGLQSNNSTTSMSTMENYAIELEVKKTYPSQQKSDDNKSDKDNKDNCNGKGNNKENKEKPIFSSIQQQSLGLSSGYNSNSFSSLISPSSPAKYSITPIINNCELQFPIHGGKSNIHQIEGLILLLEFLVRFVDSLDINIFNSVFNISKYYLGHINQNIRLNASSLIKTLIINHNENHEINMLFIIHSLAAEWPIRGPLCSTNATTEDNIPWEWKEGRLYVFEQLFKFLNNQQLHFITPTILKNSDGVNVRPGSSMKDRVLSLSKTNLKHLDTSIDSDLDSSSSQVNLGKNTTTQSLDQLINIELLKNYDSLVSNSINLHQKMPISHEYNKDNNIKILENLDISSSNLYSSHLHHKHHHNSSDASNQRSNNNNNSFNNNTSNGSSNTINTNNNNNSNSNSNNNNFSLYSKIRQRIPPHTPVMPNSPQVSSQSSKLQFSTQKYHTIHYGSTQLNNIMNNGNNLSMRYKLQSIVRSANTKLNEPMYLKKNISEFSNLQFHQQIMKILTFIFIQSTFDSYNNKQGELKFISKHLIPIITEALLWVDVETSVQLIRDIINGFVDPRSTIIDKSSDDQKYVLGLVLKALVVKAITFIDLNQKRKDSSNNENDTISYGSSGAIFGASNYDNSSSSNTNDNSEWAYIEKIIDQIKNAIPDIVNFISFFLLCILK</sequence>
<evidence type="ECO:0000313" key="2">
    <source>
        <dbReference type="EMBL" id="ORX75175.1"/>
    </source>
</evidence>
<dbReference type="InterPro" id="IPR016024">
    <property type="entry name" value="ARM-type_fold"/>
</dbReference>